<dbReference type="SUPFAM" id="SSF56784">
    <property type="entry name" value="HAD-like"/>
    <property type="match status" value="1"/>
</dbReference>
<comment type="catalytic activity">
    <reaction evidence="10">
        <text>L-histidinol phosphate + H2O = L-histidinol + phosphate</text>
        <dbReference type="Rhea" id="RHEA:14465"/>
        <dbReference type="ChEBI" id="CHEBI:15377"/>
        <dbReference type="ChEBI" id="CHEBI:43474"/>
        <dbReference type="ChEBI" id="CHEBI:57699"/>
        <dbReference type="ChEBI" id="CHEBI:57980"/>
        <dbReference type="EC" id="3.1.3.15"/>
    </reaction>
</comment>
<dbReference type="EC" id="3.1.3.15" evidence="10"/>
<dbReference type="RefSeq" id="WP_331810013.1">
    <property type="nucleotide sequence ID" value="NZ_JAZHOU010000002.1"/>
</dbReference>
<evidence type="ECO:0000313" key="11">
    <source>
        <dbReference type="EMBL" id="MEF3079118.1"/>
    </source>
</evidence>
<comment type="pathway">
    <text evidence="1 10">Amino-acid biosynthesis; L-histidine biosynthesis; L-histidine from 5-phospho-alpha-D-ribose 1-diphosphate: step 6/9.</text>
</comment>
<evidence type="ECO:0000256" key="7">
    <source>
        <dbReference type="ARBA" id="ARBA00023102"/>
    </source>
</evidence>
<dbReference type="CDD" id="cd07914">
    <property type="entry name" value="IGPD"/>
    <property type="match status" value="1"/>
</dbReference>
<evidence type="ECO:0000256" key="8">
    <source>
        <dbReference type="ARBA" id="ARBA00023239"/>
    </source>
</evidence>
<keyword evidence="6 10" id="KW-0460">Magnesium</keyword>
<evidence type="ECO:0000256" key="1">
    <source>
        <dbReference type="ARBA" id="ARBA00005047"/>
    </source>
</evidence>
<dbReference type="InterPro" id="IPR006543">
    <property type="entry name" value="Histidinol-phos"/>
</dbReference>
<comment type="catalytic activity">
    <reaction evidence="10">
        <text>D-erythro-1-(imidazol-4-yl)glycerol 3-phosphate = 3-(imidazol-4-yl)-2-oxopropyl phosphate + H2O</text>
        <dbReference type="Rhea" id="RHEA:11040"/>
        <dbReference type="ChEBI" id="CHEBI:15377"/>
        <dbReference type="ChEBI" id="CHEBI:57766"/>
        <dbReference type="ChEBI" id="CHEBI:58278"/>
        <dbReference type="EC" id="4.2.1.19"/>
    </reaction>
</comment>
<dbReference type="Proteomes" id="UP001356704">
    <property type="component" value="Unassembled WGS sequence"/>
</dbReference>
<evidence type="ECO:0000256" key="10">
    <source>
        <dbReference type="HAMAP-Rule" id="MF_01022"/>
    </source>
</evidence>
<comment type="pathway">
    <text evidence="10">Amino-acid biosynthesis; L-histidine biosynthesis; L-histidine from 5-phospho-alpha-D-ribose 1-diphosphate: step 8/9.</text>
</comment>
<dbReference type="NCBIfam" id="NF003937">
    <property type="entry name" value="PRK05446.1"/>
    <property type="match status" value="1"/>
</dbReference>
<dbReference type="InterPro" id="IPR036412">
    <property type="entry name" value="HAD-like_sf"/>
</dbReference>
<feature type="binding site" evidence="10">
    <location>
        <position position="10"/>
    </location>
    <ligand>
        <name>Mg(2+)</name>
        <dbReference type="ChEBI" id="CHEBI:18420"/>
    </ligand>
</feature>
<keyword evidence="5 10" id="KW-0378">Hydrolase</keyword>
<feature type="active site" description="Nucleophile" evidence="10">
    <location>
        <position position="8"/>
    </location>
</feature>
<keyword evidence="8 10" id="KW-0456">Lyase</keyword>
<dbReference type="PROSITE" id="PS00954">
    <property type="entry name" value="IGP_DEHYDRATASE_1"/>
    <property type="match status" value="1"/>
</dbReference>
<dbReference type="EMBL" id="JAZHOU010000002">
    <property type="protein sequence ID" value="MEF3079118.1"/>
    <property type="molecule type" value="Genomic_DNA"/>
</dbReference>
<feature type="binding site" evidence="10">
    <location>
        <position position="128"/>
    </location>
    <ligand>
        <name>Mg(2+)</name>
        <dbReference type="ChEBI" id="CHEBI:18420"/>
    </ligand>
</feature>
<proteinExistence type="inferred from homology"/>
<dbReference type="NCBIfam" id="NF002111">
    <property type="entry name" value="PRK00951.2-1"/>
    <property type="match status" value="1"/>
</dbReference>
<dbReference type="Gene3D" id="3.30.230.40">
    <property type="entry name" value="Imidazole glycerol phosphate dehydratase, domain 1"/>
    <property type="match status" value="2"/>
</dbReference>
<dbReference type="InterPro" id="IPR000807">
    <property type="entry name" value="ImidazoleglycerolP_deHydtase"/>
</dbReference>
<comment type="similarity">
    <text evidence="10">In the N-terminal section; belongs to the histidinol-phosphatase family.</text>
</comment>
<dbReference type="InterPro" id="IPR038494">
    <property type="entry name" value="IGPD_sf"/>
</dbReference>
<comment type="caution">
    <text evidence="10">Lacks conserved residue(s) required for the propagation of feature annotation.</text>
</comment>
<comment type="subcellular location">
    <subcellularLocation>
        <location evidence="10">Cytoplasm</location>
    </subcellularLocation>
</comment>
<dbReference type="Pfam" id="PF00475">
    <property type="entry name" value="IGPD"/>
    <property type="match status" value="1"/>
</dbReference>
<comment type="caution">
    <text evidence="11">The sequence shown here is derived from an EMBL/GenBank/DDBJ whole genome shotgun (WGS) entry which is preliminary data.</text>
</comment>
<evidence type="ECO:0000256" key="6">
    <source>
        <dbReference type="ARBA" id="ARBA00022842"/>
    </source>
</evidence>
<comment type="cofactor">
    <cofactor evidence="10">
        <name>Mg(2+)</name>
        <dbReference type="ChEBI" id="CHEBI:18420"/>
    </cofactor>
</comment>
<accession>A0ABU7W6I9</accession>
<feature type="region of interest" description="Imidazoleglycerol-phosphate dehydratase" evidence="10">
    <location>
        <begin position="187"/>
        <end position="377"/>
    </location>
</feature>
<comment type="similarity">
    <text evidence="10">In the C-terminal section; belongs to the imidazoleglycerol-phosphate dehydratase family.</text>
</comment>
<keyword evidence="7 10" id="KW-0368">Histidine biosynthesis</keyword>
<evidence type="ECO:0000256" key="2">
    <source>
        <dbReference type="ARBA" id="ARBA00022490"/>
    </source>
</evidence>
<dbReference type="InterPro" id="IPR006549">
    <property type="entry name" value="HAD-SF_hydro_IIIA"/>
</dbReference>
<evidence type="ECO:0000256" key="4">
    <source>
        <dbReference type="ARBA" id="ARBA00022723"/>
    </source>
</evidence>
<dbReference type="NCBIfam" id="TIGR01656">
    <property type="entry name" value="Histidinol-ppas"/>
    <property type="match status" value="1"/>
</dbReference>
<keyword evidence="9 10" id="KW-0511">Multifunctional enzyme</keyword>
<dbReference type="PANTHER" id="PTHR23133">
    <property type="entry name" value="IMIDAZOLEGLYCEROL-PHOSPHATE DEHYDRATASE HIS7"/>
    <property type="match status" value="1"/>
</dbReference>
<dbReference type="NCBIfam" id="TIGR01261">
    <property type="entry name" value="hisB_Nterm"/>
    <property type="match status" value="1"/>
</dbReference>
<dbReference type="PROSITE" id="PS00955">
    <property type="entry name" value="IGP_DEHYDRATASE_2"/>
    <property type="match status" value="1"/>
</dbReference>
<dbReference type="HAMAP" id="MF_00076">
    <property type="entry name" value="HisB"/>
    <property type="match status" value="1"/>
</dbReference>
<dbReference type="PANTHER" id="PTHR23133:SF2">
    <property type="entry name" value="IMIDAZOLEGLYCEROL-PHOSPHATE DEHYDRATASE"/>
    <property type="match status" value="1"/>
</dbReference>
<evidence type="ECO:0000256" key="9">
    <source>
        <dbReference type="ARBA" id="ARBA00023268"/>
    </source>
</evidence>
<feature type="active site" description="Proton donor" evidence="10">
    <location>
        <position position="10"/>
    </location>
</feature>
<feature type="binding site" evidence="10">
    <location>
        <position position="8"/>
    </location>
    <ligand>
        <name>Mg(2+)</name>
        <dbReference type="ChEBI" id="CHEBI:18420"/>
    </ligand>
</feature>
<keyword evidence="12" id="KW-1185">Reference proteome</keyword>
<dbReference type="GO" id="GO:0004401">
    <property type="term" value="F:histidinol-phosphatase activity"/>
    <property type="evidence" value="ECO:0007669"/>
    <property type="project" value="UniProtKB-EC"/>
</dbReference>
<organism evidence="11 12">
    <name type="scientific">Winogradskyella poriferorum</name>
    <dbReference type="NCBI Taxonomy" id="307627"/>
    <lineage>
        <taxon>Bacteria</taxon>
        <taxon>Pseudomonadati</taxon>
        <taxon>Bacteroidota</taxon>
        <taxon>Flavobacteriia</taxon>
        <taxon>Flavobacteriales</taxon>
        <taxon>Flavobacteriaceae</taxon>
        <taxon>Winogradskyella</taxon>
    </lineage>
</organism>
<keyword evidence="4 10" id="KW-0479">Metal-binding</keyword>
<evidence type="ECO:0000256" key="5">
    <source>
        <dbReference type="ARBA" id="ARBA00022801"/>
    </source>
</evidence>
<dbReference type="Gene3D" id="3.40.50.1000">
    <property type="entry name" value="HAD superfamily/HAD-like"/>
    <property type="match status" value="1"/>
</dbReference>
<reference evidence="11 12" key="1">
    <citation type="submission" date="2024-02" db="EMBL/GenBank/DDBJ databases">
        <title>Winogradskyella poriferorum JCM 12885.</title>
        <authorList>
            <person name="Zhang D.-F."/>
            <person name="Fu Z.-Y."/>
        </authorList>
    </citation>
    <scope>NUCLEOTIDE SEQUENCE [LARGE SCALE GENOMIC DNA]</scope>
    <source>
        <strain evidence="11 12">JCM 12885</strain>
    </source>
</reference>
<dbReference type="InterPro" id="IPR020565">
    <property type="entry name" value="ImidazoleglycerP_deHydtase_CS"/>
</dbReference>
<dbReference type="InterPro" id="IPR005954">
    <property type="entry name" value="HisB_N"/>
</dbReference>
<dbReference type="GO" id="GO:0004424">
    <property type="term" value="F:imidazoleglycerol-phosphate dehydratase activity"/>
    <property type="evidence" value="ECO:0007669"/>
    <property type="project" value="UniProtKB-EC"/>
</dbReference>
<dbReference type="HAMAP" id="MF_01022">
    <property type="entry name" value="Bifunc_HisB"/>
    <property type="match status" value="1"/>
</dbReference>
<feature type="region of interest" description="Histidinol-phosphatase" evidence="10">
    <location>
        <begin position="1"/>
        <end position="186"/>
    </location>
</feature>
<dbReference type="Pfam" id="PF13242">
    <property type="entry name" value="Hydrolase_like"/>
    <property type="match status" value="1"/>
</dbReference>
<evidence type="ECO:0000256" key="3">
    <source>
        <dbReference type="ARBA" id="ARBA00022605"/>
    </source>
</evidence>
<evidence type="ECO:0000313" key="12">
    <source>
        <dbReference type="Proteomes" id="UP001356704"/>
    </source>
</evidence>
<dbReference type="NCBIfam" id="TIGR01662">
    <property type="entry name" value="HAD-SF-IIIA"/>
    <property type="match status" value="1"/>
</dbReference>
<dbReference type="EC" id="4.2.1.19" evidence="10"/>
<dbReference type="SUPFAM" id="SSF54211">
    <property type="entry name" value="Ribosomal protein S5 domain 2-like"/>
    <property type="match status" value="2"/>
</dbReference>
<dbReference type="InterPro" id="IPR020568">
    <property type="entry name" value="Ribosomal_Su5_D2-typ_SF"/>
</dbReference>
<protein>
    <recommendedName>
        <fullName evidence="10">Histidine biosynthesis bifunctional protein HisB</fullName>
    </recommendedName>
    <domain>
        <recommendedName>
            <fullName evidence="10">Histidinol-phosphatase</fullName>
            <ecNumber evidence="10">3.1.3.15</ecNumber>
        </recommendedName>
    </domain>
    <domain>
        <recommendedName>
            <fullName evidence="10">Imidazoleglycerol-phosphate dehydratase</fullName>
            <shortName evidence="10">IGPD</shortName>
            <ecNumber evidence="10">4.2.1.19</ecNumber>
        </recommendedName>
    </domain>
</protein>
<gene>
    <name evidence="10 11" type="primary">hisB</name>
    <name evidence="11" type="ORF">V1468_08890</name>
</gene>
<keyword evidence="2 10" id="KW-0963">Cytoplasm</keyword>
<dbReference type="InterPro" id="IPR023214">
    <property type="entry name" value="HAD_sf"/>
</dbReference>
<sequence length="377" mass="43001">MKKVLFIDRDGTLIKEPADEQIDSFEKLVFYPKVFTYLSKIAKELDFEIVMITNQDGLGTDVYPENTFWPVHNFVLQSFENEGVIFEEQFIDRTFAKDNAPTRKPNTGLLTKYFSEDYDLENSFVIGDRLTDVELAKNLGSKGIFINDNTNLGTDEITVKRDALEQFIALESNDWEEIYKFLKAKERSGSIERNTNETKIKIDLNLDGTGQSNIDTGIAFFDHMLDQIARHGQLDLNIKVDGDLEVDEHHTIEDTAIALGEVFATTLGNKLGIERYGFSLPMDDCFAQAAIDFGGRNWLVWEADFKREMIGKMPTEMFFHFFKSFTDGAKCNLNIKAEGTNEHHKIEAIFKAFAKAIKMAVKRDVEKMILPSTKGML</sequence>
<name>A0ABU7W6I9_9FLAO</name>
<dbReference type="InterPro" id="IPR020566">
    <property type="entry name" value="His_synth_bifunc_HisB"/>
</dbReference>
<keyword evidence="3 10" id="KW-0028">Amino-acid biosynthesis</keyword>